<organism evidence="2 3">
    <name type="scientific">Sphingobacterium olei</name>
    <dbReference type="NCBI Taxonomy" id="2571155"/>
    <lineage>
        <taxon>Bacteria</taxon>
        <taxon>Pseudomonadati</taxon>
        <taxon>Bacteroidota</taxon>
        <taxon>Sphingobacteriia</taxon>
        <taxon>Sphingobacteriales</taxon>
        <taxon>Sphingobacteriaceae</taxon>
        <taxon>Sphingobacterium</taxon>
    </lineage>
</organism>
<keyword evidence="3" id="KW-1185">Reference proteome</keyword>
<gene>
    <name evidence="2" type="ORF">FAZ15_03355</name>
</gene>
<sequence length="62" mass="7348">MPEQLLQPKATENGGYATDDTKEEHRKNTNVEYRCRRIDQFDDAVCHDKESEKPNEIKQQLR</sequence>
<accession>A0A4V5MN43</accession>
<evidence type="ECO:0000256" key="1">
    <source>
        <dbReference type="SAM" id="MobiDB-lite"/>
    </source>
</evidence>
<feature type="region of interest" description="Disordered" evidence="1">
    <location>
        <begin position="1"/>
        <end position="29"/>
    </location>
</feature>
<comment type="caution">
    <text evidence="2">The sequence shown here is derived from an EMBL/GenBank/DDBJ whole genome shotgun (WGS) entry which is preliminary data.</text>
</comment>
<evidence type="ECO:0000313" key="2">
    <source>
        <dbReference type="EMBL" id="TJZ63328.1"/>
    </source>
</evidence>
<feature type="compositionally biased region" description="Basic and acidic residues" evidence="1">
    <location>
        <begin position="19"/>
        <end position="29"/>
    </location>
</feature>
<dbReference type="AlphaFoldDB" id="A0A4V5MN43"/>
<dbReference type="RefSeq" id="WP_136899872.1">
    <property type="nucleotide sequence ID" value="NZ_SUME01000001.1"/>
</dbReference>
<evidence type="ECO:0000313" key="3">
    <source>
        <dbReference type="Proteomes" id="UP000306808"/>
    </source>
</evidence>
<protein>
    <submittedName>
        <fullName evidence="2">Uncharacterized protein</fullName>
    </submittedName>
</protein>
<dbReference type="EMBL" id="SUME01000001">
    <property type="protein sequence ID" value="TJZ63328.1"/>
    <property type="molecule type" value="Genomic_DNA"/>
</dbReference>
<dbReference type="Proteomes" id="UP000306808">
    <property type="component" value="Unassembled WGS sequence"/>
</dbReference>
<name>A0A4V5MN43_9SPHI</name>
<proteinExistence type="predicted"/>
<reference evidence="2 3" key="1">
    <citation type="submission" date="2019-04" db="EMBL/GenBank/DDBJ databases">
        <title>Sphingobacterium olei sp. nov., isolated from oil-contaminated soil.</title>
        <authorList>
            <person name="Liu B."/>
        </authorList>
    </citation>
    <scope>NUCLEOTIDE SEQUENCE [LARGE SCALE GENOMIC DNA]</scope>
    <source>
        <strain evidence="2 3">HAL-9</strain>
    </source>
</reference>